<organism evidence="1 2">
    <name type="scientific">Deinococcus xinjiangensis</name>
    <dbReference type="NCBI Taxonomy" id="457454"/>
    <lineage>
        <taxon>Bacteria</taxon>
        <taxon>Thermotogati</taxon>
        <taxon>Deinococcota</taxon>
        <taxon>Deinococci</taxon>
        <taxon>Deinococcales</taxon>
        <taxon>Deinococcaceae</taxon>
        <taxon>Deinococcus</taxon>
    </lineage>
</organism>
<name>A0ABP9VHV1_9DEIO</name>
<evidence type="ECO:0000313" key="2">
    <source>
        <dbReference type="Proteomes" id="UP001458946"/>
    </source>
</evidence>
<reference evidence="1 2" key="1">
    <citation type="submission" date="2024-02" db="EMBL/GenBank/DDBJ databases">
        <title>Deinococcus xinjiangensis NBRC 107630.</title>
        <authorList>
            <person name="Ichikawa N."/>
            <person name="Katano-Makiyama Y."/>
            <person name="Hidaka K."/>
        </authorList>
    </citation>
    <scope>NUCLEOTIDE SEQUENCE [LARGE SCALE GENOMIC DNA]</scope>
    <source>
        <strain evidence="1 2">NBRC 107630</strain>
    </source>
</reference>
<gene>
    <name evidence="1" type="ORF">Dxin01_03985</name>
</gene>
<dbReference type="RefSeq" id="WP_353544183.1">
    <property type="nucleotide sequence ID" value="NZ_BAABRN010000097.1"/>
</dbReference>
<keyword evidence="2" id="KW-1185">Reference proteome</keyword>
<sequence>MIDLMEQRIELLAEVLEKAGHSPVEARELAADFLRQQATIEQGCSWGGVHAEFLPQLWAQASANGNKRRVLLEITAEGDSYDEYFGHLRVEVKAAQSWAEYEQQKTEAREKELN</sequence>
<dbReference type="Proteomes" id="UP001458946">
    <property type="component" value="Unassembled WGS sequence"/>
</dbReference>
<comment type="caution">
    <text evidence="1">The sequence shown here is derived from an EMBL/GenBank/DDBJ whole genome shotgun (WGS) entry which is preliminary data.</text>
</comment>
<protein>
    <submittedName>
        <fullName evidence="1">Uncharacterized protein</fullName>
    </submittedName>
</protein>
<proteinExistence type="predicted"/>
<accession>A0ABP9VHV1</accession>
<evidence type="ECO:0000313" key="1">
    <source>
        <dbReference type="EMBL" id="GAA5504216.1"/>
    </source>
</evidence>
<dbReference type="EMBL" id="BAABRN010000097">
    <property type="protein sequence ID" value="GAA5504216.1"/>
    <property type="molecule type" value="Genomic_DNA"/>
</dbReference>